<dbReference type="RefSeq" id="WP_341598853.1">
    <property type="nucleotide sequence ID" value="NZ_JBAKAZ010000081.1"/>
</dbReference>
<sequence length="738" mass="87624">MLSVYQLDKFKSCFPHGQIKVLENSNIEILRHPKAAKTEIYKHWKNVASLIATSTRSWKVHNQNILSHGSEIMIQRENYYGRDTKIELHCLLSCCGHSWLDTYANVYNQISKWERKRNITDEQRKHIACPQCRKLIYKTNTQAYQFKNMSNDELLIAARNVFPKNLESNGIFRKKHSVLSNEMNIRKVNGKSLLELFSEEQGWRVVRPELMNYSYNDWHDYLELRDYKTLNEWRKDDPRAQYICSSLNKNTYYIDLKNEFFNKERLTLDGIQYDSTSELLVAKVLSHLNISFIAHGKWGFYYKKRDNEYKTRNRRHPEYDFKFCIKDKIYIVEVWLCSRDNLKFNEMKDKMLLDYLNKRSFKTENALIHHPEVTLVSIEARINRKNGQKAFLEHVQKVFHNQIGMSEVNNIDFESLYEGDPRPLSQWKVCDFFRECRETSAKKITDLSISLQNCLRRNKDIQVSLAQLLARKHGYPLNTIFYLAPLSHVVKYCSKRPELSNRKVYQELHSDGKLPHGFPQRVVNAYDSIMYHSQICGIEHQAFINYYEAKKLVQKYKFRNSVIFEIARDSSEDKFTPLKQIYKIPDHPISGYPEWEDWATFLGNKKPWHLSIEGQEAIKILKEGSVKEVASYITRALGCHKRSEFRKISCTAMKALRLNRNAQDIEIIAFGSTTNLKFDLETVVKTVKHEDLLTEKIWQEKRAKHKTYQRILSRFYLKWPEYKGEWKNVLKVLETFHK</sequence>
<evidence type="ECO:0008006" key="3">
    <source>
        <dbReference type="Google" id="ProtNLM"/>
    </source>
</evidence>
<organism evidence="1 2">
    <name type="scientific">Psychromonas aquatilis</name>
    <dbReference type="NCBI Taxonomy" id="2005072"/>
    <lineage>
        <taxon>Bacteria</taxon>
        <taxon>Pseudomonadati</taxon>
        <taxon>Pseudomonadota</taxon>
        <taxon>Gammaproteobacteria</taxon>
        <taxon>Alteromonadales</taxon>
        <taxon>Psychromonadaceae</taxon>
        <taxon>Psychromonas</taxon>
    </lineage>
</organism>
<dbReference type="EMBL" id="JBAKAZ010000081">
    <property type="protein sequence ID" value="MEL0630726.1"/>
    <property type="molecule type" value="Genomic_DNA"/>
</dbReference>
<gene>
    <name evidence="1" type="ORF">V6256_14040</name>
</gene>
<comment type="caution">
    <text evidence="1">The sequence shown here is derived from an EMBL/GenBank/DDBJ whole genome shotgun (WGS) entry which is preliminary data.</text>
</comment>
<accession>A0ABU9GTZ7</accession>
<dbReference type="Proteomes" id="UP001369082">
    <property type="component" value="Unassembled WGS sequence"/>
</dbReference>
<evidence type="ECO:0000313" key="2">
    <source>
        <dbReference type="Proteomes" id="UP001369082"/>
    </source>
</evidence>
<keyword evidence="2" id="KW-1185">Reference proteome</keyword>
<evidence type="ECO:0000313" key="1">
    <source>
        <dbReference type="EMBL" id="MEL0630726.1"/>
    </source>
</evidence>
<name>A0ABU9GTZ7_9GAMM</name>
<proteinExistence type="predicted"/>
<reference evidence="1 2" key="1">
    <citation type="submission" date="2024-02" db="EMBL/GenBank/DDBJ databases">
        <title>Bacteria isolated from the canopy kelp, Nereocystis luetkeana.</title>
        <authorList>
            <person name="Pfister C.A."/>
            <person name="Younker I.T."/>
            <person name="Light S.H."/>
        </authorList>
    </citation>
    <scope>NUCLEOTIDE SEQUENCE [LARGE SCALE GENOMIC DNA]</scope>
    <source>
        <strain evidence="1 2">TI.1.05</strain>
    </source>
</reference>
<protein>
    <recommendedName>
        <fullName evidence="3">TniQ protein</fullName>
    </recommendedName>
</protein>